<dbReference type="Proteomes" id="UP000694388">
    <property type="component" value="Unplaced"/>
</dbReference>
<organism evidence="2 3">
    <name type="scientific">Eptatretus burgeri</name>
    <name type="common">Inshore hagfish</name>
    <dbReference type="NCBI Taxonomy" id="7764"/>
    <lineage>
        <taxon>Eukaryota</taxon>
        <taxon>Metazoa</taxon>
        <taxon>Chordata</taxon>
        <taxon>Craniata</taxon>
        <taxon>Vertebrata</taxon>
        <taxon>Cyclostomata</taxon>
        <taxon>Myxini</taxon>
        <taxon>Myxiniformes</taxon>
        <taxon>Myxinidae</taxon>
        <taxon>Eptatretinae</taxon>
        <taxon>Eptatretus</taxon>
    </lineage>
</organism>
<reference evidence="2" key="1">
    <citation type="submission" date="2025-08" db="UniProtKB">
        <authorList>
            <consortium name="Ensembl"/>
        </authorList>
    </citation>
    <scope>IDENTIFICATION</scope>
</reference>
<dbReference type="InterPro" id="IPR036873">
    <property type="entry name" value="Rhodanese-like_dom_sf"/>
</dbReference>
<dbReference type="SUPFAM" id="SSF52821">
    <property type="entry name" value="Rhodanese/Cell cycle control phosphatase"/>
    <property type="match status" value="1"/>
</dbReference>
<sequence length="109" mass="12098">MQDLWTRLVCPEMGHITYEQLKELLTSRAICLVDVREPSEIAEHGKIPNSVNIPLSQLPIALGMDEDQFVAQYDVPKPAADGSGLVFSCFAGVRSKRAFETSIKMGFSR</sequence>
<dbReference type="Gene3D" id="3.40.250.10">
    <property type="entry name" value="Rhodanese-like domain"/>
    <property type="match status" value="1"/>
</dbReference>
<evidence type="ECO:0000313" key="3">
    <source>
        <dbReference type="Proteomes" id="UP000694388"/>
    </source>
</evidence>
<dbReference type="InterPro" id="IPR001763">
    <property type="entry name" value="Rhodanese-like_dom"/>
</dbReference>
<feature type="domain" description="Rhodanese" evidence="1">
    <location>
        <begin position="26"/>
        <end position="109"/>
    </location>
</feature>
<dbReference type="AlphaFoldDB" id="A0A8C4QLB4"/>
<dbReference type="PANTHER" id="PTHR44086:SF10">
    <property type="entry name" value="THIOSULFATE SULFURTRANSFERASE_RHODANESE-LIKE DOMAIN-CONTAINING PROTEIN 3"/>
    <property type="match status" value="1"/>
</dbReference>
<dbReference type="OMA" id="KTFNTIC"/>
<dbReference type="Pfam" id="PF00581">
    <property type="entry name" value="Rhodanese"/>
    <property type="match status" value="1"/>
</dbReference>
<dbReference type="GeneTree" id="ENSGT00940000163155"/>
<proteinExistence type="predicted"/>
<dbReference type="PROSITE" id="PS50206">
    <property type="entry name" value="RHODANESE_3"/>
    <property type="match status" value="1"/>
</dbReference>
<dbReference type="PANTHER" id="PTHR44086">
    <property type="entry name" value="THIOSULFATE SULFURTRANSFERASE RDL2, MITOCHONDRIAL-RELATED"/>
    <property type="match status" value="1"/>
</dbReference>
<protein>
    <recommendedName>
        <fullName evidence="1">Rhodanese domain-containing protein</fullName>
    </recommendedName>
</protein>
<evidence type="ECO:0000313" key="2">
    <source>
        <dbReference type="Ensembl" id="ENSEBUP00000016317.1"/>
    </source>
</evidence>
<reference evidence="2" key="2">
    <citation type="submission" date="2025-09" db="UniProtKB">
        <authorList>
            <consortium name="Ensembl"/>
        </authorList>
    </citation>
    <scope>IDENTIFICATION</scope>
</reference>
<evidence type="ECO:0000259" key="1">
    <source>
        <dbReference type="PROSITE" id="PS50206"/>
    </source>
</evidence>
<keyword evidence="3" id="KW-1185">Reference proteome</keyword>
<name>A0A8C4QLB4_EPTBU</name>
<accession>A0A8C4QLB4</accession>
<dbReference type="Ensembl" id="ENSEBUT00000016893.1">
    <property type="protein sequence ID" value="ENSEBUP00000016317.1"/>
    <property type="gene ID" value="ENSEBUG00000010243.1"/>
</dbReference>